<proteinExistence type="predicted"/>
<dbReference type="AlphaFoldDB" id="A0A9N7VZK7"/>
<reference evidence="1" key="1">
    <citation type="submission" date="2020-03" db="EMBL/GenBank/DDBJ databases">
        <authorList>
            <person name="Weist P."/>
        </authorList>
    </citation>
    <scope>NUCLEOTIDE SEQUENCE</scope>
</reference>
<dbReference type="EMBL" id="CADEAL010004402">
    <property type="protein sequence ID" value="CAB1458754.1"/>
    <property type="molecule type" value="Genomic_DNA"/>
</dbReference>
<dbReference type="Proteomes" id="UP001153269">
    <property type="component" value="Unassembled WGS sequence"/>
</dbReference>
<name>A0A9N7VZK7_PLEPL</name>
<gene>
    <name evidence="1" type="ORF">PLEPLA_LOCUS46586</name>
</gene>
<evidence type="ECO:0000313" key="2">
    <source>
        <dbReference type="Proteomes" id="UP001153269"/>
    </source>
</evidence>
<evidence type="ECO:0000313" key="1">
    <source>
        <dbReference type="EMBL" id="CAB1458754.1"/>
    </source>
</evidence>
<accession>A0A9N7VZK7</accession>
<sequence length="122" mass="13812">MEKRKRERKGATAREDLKADLLQVLGVLHDDLPNKVRVRGAQLASSFEHHRLTADVQSLELTSSGVRQNNHDSDSQSVFSYPRGGGYDMWLLCPVHRAADWVSPRSDAYKGVFRAKKCHCHI</sequence>
<comment type="caution">
    <text evidence="1">The sequence shown here is derived from an EMBL/GenBank/DDBJ whole genome shotgun (WGS) entry which is preliminary data.</text>
</comment>
<protein>
    <submittedName>
        <fullName evidence="1">Uncharacterized protein</fullName>
    </submittedName>
</protein>
<keyword evidence="2" id="KW-1185">Reference proteome</keyword>
<organism evidence="1 2">
    <name type="scientific">Pleuronectes platessa</name>
    <name type="common">European plaice</name>
    <dbReference type="NCBI Taxonomy" id="8262"/>
    <lineage>
        <taxon>Eukaryota</taxon>
        <taxon>Metazoa</taxon>
        <taxon>Chordata</taxon>
        <taxon>Craniata</taxon>
        <taxon>Vertebrata</taxon>
        <taxon>Euteleostomi</taxon>
        <taxon>Actinopterygii</taxon>
        <taxon>Neopterygii</taxon>
        <taxon>Teleostei</taxon>
        <taxon>Neoteleostei</taxon>
        <taxon>Acanthomorphata</taxon>
        <taxon>Carangaria</taxon>
        <taxon>Pleuronectiformes</taxon>
        <taxon>Pleuronectoidei</taxon>
        <taxon>Pleuronectidae</taxon>
        <taxon>Pleuronectes</taxon>
    </lineage>
</organism>